<proteinExistence type="predicted"/>
<evidence type="ECO:0000313" key="2">
    <source>
        <dbReference type="EMBL" id="KAF9993659.1"/>
    </source>
</evidence>
<sequence length="368" mass="39887">AVQAHLPKHKRKKRSKGARKRGRRGKKKRCKATKAAAIDSTPPNYYNLSVNQKAVYQPTFKFRRWLERKKSSTMVDSEPRGDDQPAVPHQQTTIGSDTEQATALRDAAGAAGTVASGAADAVVHSTSEAAGAAGSAAKSAAHGVGSVAAGATGAVVNTAEHAARGVGHVAEAVAIGTGAVVIGGGLLAAGALHKVDGVWKRIVQVLTTRKAHVDKVCPIAKTSYVYYDDDVYDAVLTEKNTGVTYVTQLIYDTETKVYYVYYRFGETDYKLDGPHKTIEAAKDAFQLTYKEKFAVEWTERETAVSDRYIYETKTYETFEEVEEVEEVVDENKAQEIISEQERSIWNSPTIKSIGDVESTMPPLRGPGA</sequence>
<protein>
    <submittedName>
        <fullName evidence="2">Uncharacterized protein</fullName>
    </submittedName>
</protein>
<dbReference type="InterPro" id="IPR036930">
    <property type="entry name" value="WGR_dom_sf"/>
</dbReference>
<feature type="non-terminal residue" evidence="2">
    <location>
        <position position="368"/>
    </location>
</feature>
<feature type="non-terminal residue" evidence="2">
    <location>
        <position position="1"/>
    </location>
</feature>
<feature type="compositionally biased region" description="Basic residues" evidence="1">
    <location>
        <begin position="1"/>
        <end position="32"/>
    </location>
</feature>
<dbReference type="EMBL" id="JAAAID010004268">
    <property type="protein sequence ID" value="KAF9993659.1"/>
    <property type="molecule type" value="Genomic_DNA"/>
</dbReference>
<dbReference type="SUPFAM" id="SSF142921">
    <property type="entry name" value="WGR domain-like"/>
    <property type="match status" value="1"/>
</dbReference>
<feature type="region of interest" description="Disordered" evidence="1">
    <location>
        <begin position="71"/>
        <end position="94"/>
    </location>
</feature>
<keyword evidence="3" id="KW-1185">Reference proteome</keyword>
<name>A0A9P6MDS1_9FUNG</name>
<evidence type="ECO:0000313" key="3">
    <source>
        <dbReference type="Proteomes" id="UP000703661"/>
    </source>
</evidence>
<accession>A0A9P6MDS1</accession>
<dbReference type="Proteomes" id="UP000703661">
    <property type="component" value="Unassembled WGS sequence"/>
</dbReference>
<dbReference type="AlphaFoldDB" id="A0A9P6MDS1"/>
<reference evidence="2" key="1">
    <citation type="journal article" date="2020" name="Fungal Divers.">
        <title>Resolving the Mortierellaceae phylogeny through synthesis of multi-gene phylogenetics and phylogenomics.</title>
        <authorList>
            <person name="Vandepol N."/>
            <person name="Liber J."/>
            <person name="Desiro A."/>
            <person name="Na H."/>
            <person name="Kennedy M."/>
            <person name="Barry K."/>
            <person name="Grigoriev I.V."/>
            <person name="Miller A.N."/>
            <person name="O'Donnell K."/>
            <person name="Stajich J.E."/>
            <person name="Bonito G."/>
        </authorList>
    </citation>
    <scope>NUCLEOTIDE SEQUENCE</scope>
    <source>
        <strain evidence="2">NRRL 2769</strain>
    </source>
</reference>
<feature type="region of interest" description="Disordered" evidence="1">
    <location>
        <begin position="1"/>
        <end position="37"/>
    </location>
</feature>
<comment type="caution">
    <text evidence="2">The sequence shown here is derived from an EMBL/GenBank/DDBJ whole genome shotgun (WGS) entry which is preliminary data.</text>
</comment>
<organism evidence="2 3">
    <name type="scientific">Entomortierella chlamydospora</name>
    <dbReference type="NCBI Taxonomy" id="101097"/>
    <lineage>
        <taxon>Eukaryota</taxon>
        <taxon>Fungi</taxon>
        <taxon>Fungi incertae sedis</taxon>
        <taxon>Mucoromycota</taxon>
        <taxon>Mortierellomycotina</taxon>
        <taxon>Mortierellomycetes</taxon>
        <taxon>Mortierellales</taxon>
        <taxon>Mortierellaceae</taxon>
        <taxon>Entomortierella</taxon>
    </lineage>
</organism>
<gene>
    <name evidence="2" type="ORF">BGZ80_008064</name>
</gene>
<evidence type="ECO:0000256" key="1">
    <source>
        <dbReference type="SAM" id="MobiDB-lite"/>
    </source>
</evidence>